<organism evidence="2 3">
    <name type="scientific">Gemmata algarum</name>
    <dbReference type="NCBI Taxonomy" id="2975278"/>
    <lineage>
        <taxon>Bacteria</taxon>
        <taxon>Pseudomonadati</taxon>
        <taxon>Planctomycetota</taxon>
        <taxon>Planctomycetia</taxon>
        <taxon>Gemmatales</taxon>
        <taxon>Gemmataceae</taxon>
        <taxon>Gemmata</taxon>
    </lineage>
</organism>
<feature type="signal peptide" evidence="1">
    <location>
        <begin position="1"/>
        <end position="20"/>
    </location>
</feature>
<accession>A0ABU5F7J4</accession>
<dbReference type="Proteomes" id="UP001272242">
    <property type="component" value="Unassembled WGS sequence"/>
</dbReference>
<reference evidence="3" key="1">
    <citation type="journal article" date="2023" name="Mar. Drugs">
        <title>Gemmata algarum, a Novel Planctomycete Isolated from an Algal Mat, Displays Antimicrobial Activity.</title>
        <authorList>
            <person name="Kumar G."/>
            <person name="Kallscheuer N."/>
            <person name="Kashif M."/>
            <person name="Ahamad S."/>
            <person name="Jagadeeshwari U."/>
            <person name="Pannikurungottu S."/>
            <person name="Haufschild T."/>
            <person name="Kabuu M."/>
            <person name="Sasikala C."/>
            <person name="Jogler C."/>
            <person name="Ramana C."/>
        </authorList>
    </citation>
    <scope>NUCLEOTIDE SEQUENCE [LARGE SCALE GENOMIC DNA]</scope>
    <source>
        <strain evidence="3">JC673</strain>
    </source>
</reference>
<keyword evidence="1" id="KW-0732">Signal</keyword>
<evidence type="ECO:0000313" key="2">
    <source>
        <dbReference type="EMBL" id="MDY3563454.1"/>
    </source>
</evidence>
<protein>
    <submittedName>
        <fullName evidence="2">Uncharacterized protein</fullName>
    </submittedName>
</protein>
<sequence>MVRYSLCVIVTALSLTPASAQTILGAADILDSIPPSVPLADARAVALVPAAHGATLRGLLFVKSESGWGEPEFVVLRDAPPTGARETPDYVLIFRTRRGVERVANGDGRLDPEVTAYAGRGSAFAPVSLGGAVLRKGGPFAGTPDRKWTVELKAKLTELATPKAAPEVKAPIEIDWVRIVEQREVFMGGFAALGAWLAMMKRRNR</sequence>
<dbReference type="EMBL" id="JAXBLV010000240">
    <property type="protein sequence ID" value="MDY3563454.1"/>
    <property type="molecule type" value="Genomic_DNA"/>
</dbReference>
<comment type="caution">
    <text evidence="2">The sequence shown here is derived from an EMBL/GenBank/DDBJ whole genome shotgun (WGS) entry which is preliminary data.</text>
</comment>
<keyword evidence="3" id="KW-1185">Reference proteome</keyword>
<evidence type="ECO:0000313" key="3">
    <source>
        <dbReference type="Proteomes" id="UP001272242"/>
    </source>
</evidence>
<evidence type="ECO:0000256" key="1">
    <source>
        <dbReference type="SAM" id="SignalP"/>
    </source>
</evidence>
<proteinExistence type="predicted"/>
<name>A0ABU5F7J4_9BACT</name>
<dbReference type="RefSeq" id="WP_320689648.1">
    <property type="nucleotide sequence ID" value="NZ_JAXBLV010000240.1"/>
</dbReference>
<feature type="chain" id="PRO_5046708348" evidence="1">
    <location>
        <begin position="21"/>
        <end position="205"/>
    </location>
</feature>
<gene>
    <name evidence="2" type="ORF">R5W23_005065</name>
</gene>